<dbReference type="PATRIC" id="fig|1003195.29.peg.5212"/>
<gene>
    <name evidence="2" type="ordered locus">SCATT_52240</name>
</gene>
<dbReference type="HOGENOM" id="CLU_3123054_0_0_11"/>
<accession>G8WY57</accession>
<keyword evidence="3" id="KW-1185">Reference proteome</keyword>
<feature type="domain" description="DUF7848" evidence="1">
    <location>
        <begin position="14"/>
        <end position="48"/>
    </location>
</feature>
<evidence type="ECO:0000313" key="3">
    <source>
        <dbReference type="Proteomes" id="UP000007842"/>
    </source>
</evidence>
<dbReference type="InterPro" id="IPR057170">
    <property type="entry name" value="DUF7848"/>
</dbReference>
<reference evidence="3" key="1">
    <citation type="submission" date="2011-12" db="EMBL/GenBank/DDBJ databases">
        <title>Complete genome sequence of Streptomyces cattleya strain DSM 46488.</title>
        <authorList>
            <person name="Ou H.-Y."/>
            <person name="Li P."/>
            <person name="Zhao C."/>
            <person name="O'Hagan D."/>
            <person name="Deng Z."/>
        </authorList>
    </citation>
    <scope>NUCLEOTIDE SEQUENCE [LARGE SCALE GENOMIC DNA]</scope>
    <source>
        <strain evidence="3">ATCC 35852 / DSM 46488 / JCM 4925 / NBRC 14057 / NRRL 8057</strain>
    </source>
</reference>
<protein>
    <recommendedName>
        <fullName evidence="1">DUF7848 domain-containing protein</fullName>
    </recommendedName>
</protein>
<dbReference type="Pfam" id="PF25232">
    <property type="entry name" value="DUF7848"/>
    <property type="match status" value="1"/>
</dbReference>
<dbReference type="AlphaFoldDB" id="G8WY57"/>
<dbReference type="Proteomes" id="UP000007842">
    <property type="component" value="Chromosome"/>
</dbReference>
<name>G8WY57_STREN</name>
<dbReference type="KEGG" id="scy:SCATT_52240"/>
<evidence type="ECO:0000259" key="1">
    <source>
        <dbReference type="Pfam" id="PF25232"/>
    </source>
</evidence>
<sequence length="50" mass="6082">MSVTRARFRFFKCFEPARDWTFEHLKANPEHVSYEQVVRRPWGMVRGEPV</sequence>
<proteinExistence type="predicted"/>
<organism evidence="2 3">
    <name type="scientific">Streptantibioticus cattleyicolor (strain ATCC 35852 / DSM 46488 / JCM 4925 / NBRC 14057 / NRRL 8057)</name>
    <name type="common">Streptomyces cattleya</name>
    <dbReference type="NCBI Taxonomy" id="1003195"/>
    <lineage>
        <taxon>Bacteria</taxon>
        <taxon>Bacillati</taxon>
        <taxon>Actinomycetota</taxon>
        <taxon>Actinomycetes</taxon>
        <taxon>Kitasatosporales</taxon>
        <taxon>Streptomycetaceae</taxon>
        <taxon>Streptantibioticus</taxon>
    </lineage>
</organism>
<evidence type="ECO:0000313" key="2">
    <source>
        <dbReference type="EMBL" id="AEW97595.1"/>
    </source>
</evidence>
<dbReference type="EMBL" id="CP003219">
    <property type="protein sequence ID" value="AEW97595.1"/>
    <property type="molecule type" value="Genomic_DNA"/>
</dbReference>